<dbReference type="InterPro" id="IPR014162">
    <property type="entry name" value="CpoB_C"/>
</dbReference>
<feature type="chain" id="PRO_5017095196" description="Cell division coordinator CpoB" evidence="1">
    <location>
        <begin position="24"/>
        <end position="245"/>
    </location>
</feature>
<evidence type="ECO:0000259" key="2">
    <source>
        <dbReference type="Pfam" id="PF16331"/>
    </source>
</evidence>
<evidence type="ECO:0000313" key="4">
    <source>
        <dbReference type="Proteomes" id="UP000218160"/>
    </source>
</evidence>
<dbReference type="InterPro" id="IPR019734">
    <property type="entry name" value="TPR_rpt"/>
</dbReference>
<accession>A0A291BBQ4</accession>
<dbReference type="Proteomes" id="UP000218160">
    <property type="component" value="Chromosome 2"/>
</dbReference>
<keyword evidence="1" id="KW-0574">Periplasm</keyword>
<dbReference type="Gene3D" id="1.20.5.110">
    <property type="match status" value="1"/>
</dbReference>
<keyword evidence="4" id="KW-1185">Reference proteome</keyword>
<dbReference type="SUPFAM" id="SSF48452">
    <property type="entry name" value="TPR-like"/>
    <property type="match status" value="1"/>
</dbReference>
<dbReference type="KEGG" id="elux:BTN50_2012"/>
<dbReference type="HAMAP" id="MF_02066">
    <property type="entry name" value="CpoB"/>
    <property type="match status" value="1"/>
</dbReference>
<dbReference type="Gene3D" id="1.25.40.10">
    <property type="entry name" value="Tetratricopeptide repeat domain"/>
    <property type="match status" value="1"/>
</dbReference>
<keyword evidence="1" id="KW-0732">Signal</keyword>
<keyword evidence="1" id="KW-0131">Cell cycle</keyword>
<comment type="subcellular location">
    <subcellularLocation>
        <location evidence="1">Periplasm</location>
    </subcellularLocation>
</comment>
<dbReference type="Pfam" id="PF13174">
    <property type="entry name" value="TPR_6"/>
    <property type="match status" value="1"/>
</dbReference>
<dbReference type="Pfam" id="PF16331">
    <property type="entry name" value="TolA_bind_tri"/>
    <property type="match status" value="1"/>
</dbReference>
<gene>
    <name evidence="1" type="primary">cpoB</name>
    <name evidence="3" type="ORF">BTN50_2012</name>
</gene>
<proteinExistence type="inferred from homology"/>
<feature type="domain" description="YbgF trimerisation" evidence="2">
    <location>
        <begin position="39"/>
        <end position="101"/>
    </location>
</feature>
<dbReference type="OrthoDB" id="9768142at2"/>
<dbReference type="NCBIfam" id="TIGR02795">
    <property type="entry name" value="tol_pal_ybgF"/>
    <property type="match status" value="1"/>
</dbReference>
<organism evidence="3 4">
    <name type="scientific">Candidatus Enterovibrio altilux</name>
    <dbReference type="NCBI Taxonomy" id="1927128"/>
    <lineage>
        <taxon>Bacteria</taxon>
        <taxon>Pseudomonadati</taxon>
        <taxon>Pseudomonadota</taxon>
        <taxon>Gammaproteobacteria</taxon>
        <taxon>Vibrionales</taxon>
        <taxon>Vibrionaceae</taxon>
        <taxon>Enterovibrio</taxon>
    </lineage>
</organism>
<protein>
    <recommendedName>
        <fullName evidence="1">Cell division coordinator CpoB</fullName>
    </recommendedName>
</protein>
<dbReference type="RefSeq" id="WP_096619868.1">
    <property type="nucleotide sequence ID" value="NZ_CP020663.1"/>
</dbReference>
<dbReference type="GO" id="GO:0070206">
    <property type="term" value="P:protein trimerization"/>
    <property type="evidence" value="ECO:0007669"/>
    <property type="project" value="InterPro"/>
</dbReference>
<feature type="signal peptide" evidence="1">
    <location>
        <begin position="1"/>
        <end position="23"/>
    </location>
</feature>
<keyword evidence="1" id="KW-0132">Cell division</keyword>
<evidence type="ECO:0000313" key="3">
    <source>
        <dbReference type="EMBL" id="ATF10427.1"/>
    </source>
</evidence>
<reference evidence="4" key="1">
    <citation type="submission" date="2017-04" db="EMBL/GenBank/DDBJ databases">
        <title>Genome evolution of the luminous symbionts of deep sea anglerfish.</title>
        <authorList>
            <person name="Hendry T.A."/>
        </authorList>
    </citation>
    <scope>NUCLEOTIDE SEQUENCE [LARGE SCALE GENOMIC DNA]</scope>
</reference>
<dbReference type="InterPro" id="IPR032519">
    <property type="entry name" value="YbgF_tri"/>
</dbReference>
<sequence length="245" mass="27921" precursor="true">MNSNTLRFFSLALLVNVTASVVATPATVTELGGGSSSSAERLERMLEIRNQMQMNMQRQLAQIADELDEMRGTVEENSHTLNQILERQRNLYKEIDILHNAKRESVVENKLKKPSTSEVYSSNQFENEEYDAAVNLILKEKNYTGATQAFNIFLIEYPQSIYKPNAHYWLGQLYFSKSELDLAKQHFDAVSHHAKSSKRADALLKLGMIADRQGDKVNAQILFQNVIKEYPRTTTASQAEKQMKK</sequence>
<dbReference type="InterPro" id="IPR011990">
    <property type="entry name" value="TPR-like_helical_dom_sf"/>
</dbReference>
<name>A0A291BBQ4_9GAMM</name>
<comment type="function">
    <text evidence="1">Mediates coordination of peptidoglycan synthesis and outer membrane constriction during cell division.</text>
</comment>
<dbReference type="GO" id="GO:0030288">
    <property type="term" value="C:outer membrane-bounded periplasmic space"/>
    <property type="evidence" value="ECO:0007669"/>
    <property type="project" value="UniProtKB-UniRule"/>
</dbReference>
<dbReference type="AlphaFoldDB" id="A0A291BBQ4"/>
<dbReference type="InterPro" id="IPR034706">
    <property type="entry name" value="CpoB"/>
</dbReference>
<comment type="similarity">
    <text evidence="1">Belongs to the CpoB family.</text>
</comment>
<evidence type="ECO:0000256" key="1">
    <source>
        <dbReference type="HAMAP-Rule" id="MF_02066"/>
    </source>
</evidence>
<dbReference type="GO" id="GO:0043093">
    <property type="term" value="P:FtsZ-dependent cytokinesis"/>
    <property type="evidence" value="ECO:0007669"/>
    <property type="project" value="UniProtKB-UniRule"/>
</dbReference>
<dbReference type="EMBL" id="CP020663">
    <property type="protein sequence ID" value="ATF10427.1"/>
    <property type="molecule type" value="Genomic_DNA"/>
</dbReference>